<dbReference type="Gene3D" id="3.40.640.10">
    <property type="entry name" value="Type I PLP-dependent aspartate aminotransferase-like (Major domain)"/>
    <property type="match status" value="1"/>
</dbReference>
<accession>A0AAN5AKC1</accession>
<keyword evidence="1" id="KW-0663">Pyridoxal phosphate</keyword>
<evidence type="ECO:0000313" key="3">
    <source>
        <dbReference type="EMBL" id="GJM62695.1"/>
    </source>
</evidence>
<dbReference type="InterPro" id="IPR015424">
    <property type="entry name" value="PyrdxlP-dep_Trfase"/>
</dbReference>
<dbReference type="SUPFAM" id="SSF53383">
    <property type="entry name" value="PLP-dependent transferases"/>
    <property type="match status" value="1"/>
</dbReference>
<gene>
    <name evidence="3" type="ORF">PEDI_32470</name>
</gene>
<protein>
    <recommendedName>
        <fullName evidence="2">Aminotransferase class V domain-containing protein</fullName>
    </recommendedName>
</protein>
<organism evidence="3 4">
    <name type="scientific">Persicobacter diffluens</name>
    <dbReference type="NCBI Taxonomy" id="981"/>
    <lineage>
        <taxon>Bacteria</taxon>
        <taxon>Pseudomonadati</taxon>
        <taxon>Bacteroidota</taxon>
        <taxon>Cytophagia</taxon>
        <taxon>Cytophagales</taxon>
        <taxon>Persicobacteraceae</taxon>
        <taxon>Persicobacter</taxon>
    </lineage>
</organism>
<evidence type="ECO:0000313" key="4">
    <source>
        <dbReference type="Proteomes" id="UP001310022"/>
    </source>
</evidence>
<dbReference type="AlphaFoldDB" id="A0AAN5AKC1"/>
<name>A0AAN5AKC1_9BACT</name>
<keyword evidence="4" id="KW-1185">Reference proteome</keyword>
<dbReference type="InterPro" id="IPR015422">
    <property type="entry name" value="PyrdxlP-dep_Trfase_small"/>
</dbReference>
<dbReference type="InterPro" id="IPR000192">
    <property type="entry name" value="Aminotrans_V_dom"/>
</dbReference>
<reference evidence="3 4" key="1">
    <citation type="submission" date="2021-12" db="EMBL/GenBank/DDBJ databases">
        <title>Genome sequencing of bacteria with rrn-lacking chromosome and rrn-plasmid.</title>
        <authorList>
            <person name="Anda M."/>
            <person name="Iwasaki W."/>
        </authorList>
    </citation>
    <scope>NUCLEOTIDE SEQUENCE [LARGE SCALE GENOMIC DNA]</scope>
    <source>
        <strain evidence="3 4">NBRC 15940</strain>
    </source>
</reference>
<feature type="domain" description="Aminotransferase class V" evidence="2">
    <location>
        <begin position="56"/>
        <end position="321"/>
    </location>
</feature>
<comment type="caution">
    <text evidence="3">The sequence shown here is derived from an EMBL/GenBank/DDBJ whole genome shotgun (WGS) entry which is preliminary data.</text>
</comment>
<dbReference type="Pfam" id="PF00266">
    <property type="entry name" value="Aminotran_5"/>
    <property type="match status" value="1"/>
</dbReference>
<sequence length="399" mass="46559">MNYQQYFSTSINFHEANLHLSAHSHHFWPDVTENAQLQYWRDSASLADEKWKLILGAHLSNTQKGLAELTQFPHPENIVFAPNTHELIIRIFSAIQKSGEKLRILTTDSEFHSFERQCRRWEEEKMIERTIIPTLPFSTFQERFLEAAQQNDYDVAFFSQVFFNSGIASGKLSELVQRLKPFVPWIIVDGYHGLGAIPTNLQDIASDIFYLGGSYKYLMGGEGCCFAFIPTKALALRPINTGWFASFETLSEKNEQLIDYSQGAMRYAGATMDFSAMYRLEAVLKNILYSREQLLEMHEYIQQLQKTFLEQLFNIGLPEFSKKTFLHHGWEFQGHFLTFKIPVQTAQSLHQHLRKAHIWTDLRNDRLRFGFAIYHQQKSFIPLFEALEIWKKEHRAANK</sequence>
<dbReference type="EMBL" id="BQKE01000002">
    <property type="protein sequence ID" value="GJM62695.1"/>
    <property type="molecule type" value="Genomic_DNA"/>
</dbReference>
<dbReference type="Gene3D" id="3.90.1150.10">
    <property type="entry name" value="Aspartate Aminotransferase, domain 1"/>
    <property type="match status" value="1"/>
</dbReference>
<dbReference type="InterPro" id="IPR015421">
    <property type="entry name" value="PyrdxlP-dep_Trfase_major"/>
</dbReference>
<proteinExistence type="predicted"/>
<dbReference type="RefSeq" id="WP_338237939.1">
    <property type="nucleotide sequence ID" value="NZ_BQKE01000002.1"/>
</dbReference>
<evidence type="ECO:0000256" key="1">
    <source>
        <dbReference type="ARBA" id="ARBA00022898"/>
    </source>
</evidence>
<dbReference type="Proteomes" id="UP001310022">
    <property type="component" value="Unassembled WGS sequence"/>
</dbReference>
<evidence type="ECO:0000259" key="2">
    <source>
        <dbReference type="Pfam" id="PF00266"/>
    </source>
</evidence>